<dbReference type="AlphaFoldDB" id="A0AB33Z4H0"/>
<sequence length="102" mass="11504">MKSIRGIVSLLLLSSASYTQAALPPSAVNLRDLDTMVLFIKTHQRVAQSLKQIDLISLTIFFDRDCEAHFERQTPSFLTRAMPGPQPKIKFKSSNCPIVERE</sequence>
<accession>A0AB33Z4H0</accession>
<reference evidence="2 3" key="1">
    <citation type="journal article" date="2013" name="Genome Announc.">
        <title>Genome Sequence of the Pyrene- and Fluoranthene-Degrading Bacterium Cycloclasticus sp. Strain PY97M.</title>
        <authorList>
            <person name="Cui Z."/>
            <person name="Xu G."/>
            <person name="Li Q."/>
            <person name="Gao W."/>
            <person name="Zheng L."/>
        </authorList>
    </citation>
    <scope>NUCLEOTIDE SEQUENCE [LARGE SCALE GENOMIC DNA]</scope>
    <source>
        <strain evidence="2 3">PY97M</strain>
    </source>
</reference>
<proteinExistence type="predicted"/>
<dbReference type="Proteomes" id="UP000015462">
    <property type="component" value="Unassembled WGS sequence"/>
</dbReference>
<protein>
    <submittedName>
        <fullName evidence="2">Uncharacterized protein</fullName>
    </submittedName>
</protein>
<evidence type="ECO:0000313" key="3">
    <source>
        <dbReference type="Proteomes" id="UP000015462"/>
    </source>
</evidence>
<feature type="signal peptide" evidence="1">
    <location>
        <begin position="1"/>
        <end position="21"/>
    </location>
</feature>
<comment type="caution">
    <text evidence="2">The sequence shown here is derived from an EMBL/GenBank/DDBJ whole genome shotgun (WGS) entry which is preliminary data.</text>
</comment>
<feature type="chain" id="PRO_5044348995" evidence="1">
    <location>
        <begin position="22"/>
        <end position="102"/>
    </location>
</feature>
<keyword evidence="3" id="KW-1185">Reference proteome</keyword>
<gene>
    <name evidence="2" type="ORF">L196_04796</name>
</gene>
<organism evidence="2 3">
    <name type="scientific">Cycloclasticus pugetii</name>
    <dbReference type="NCBI Taxonomy" id="34068"/>
    <lineage>
        <taxon>Bacteria</taxon>
        <taxon>Pseudomonadati</taxon>
        <taxon>Pseudomonadota</taxon>
        <taxon>Gammaproteobacteria</taxon>
        <taxon>Thiotrichales</taxon>
        <taxon>Piscirickettsiaceae</taxon>
        <taxon>Cycloclasticus</taxon>
    </lineage>
</organism>
<name>A0AB33Z4H0_9GAMM</name>
<evidence type="ECO:0000256" key="1">
    <source>
        <dbReference type="SAM" id="SignalP"/>
    </source>
</evidence>
<dbReference type="EMBL" id="ASHL01000002">
    <property type="protein sequence ID" value="EPD13826.1"/>
    <property type="molecule type" value="Genomic_DNA"/>
</dbReference>
<keyword evidence="1" id="KW-0732">Signal</keyword>
<dbReference type="RefSeq" id="WP_016390141.1">
    <property type="nucleotide sequence ID" value="NZ_KE646806.1"/>
</dbReference>
<evidence type="ECO:0000313" key="2">
    <source>
        <dbReference type="EMBL" id="EPD13826.1"/>
    </source>
</evidence>